<proteinExistence type="inferred from homology"/>
<keyword evidence="5" id="KW-0539">Nucleus</keyword>
<evidence type="ECO:0000313" key="7">
    <source>
        <dbReference type="EMBL" id="RDW77021.1"/>
    </source>
</evidence>
<evidence type="ECO:0000256" key="6">
    <source>
        <dbReference type="ARBA" id="ARBA00023328"/>
    </source>
</evidence>
<dbReference type="EMBL" id="PDLM01000005">
    <property type="protein sequence ID" value="RDW77021.1"/>
    <property type="molecule type" value="Genomic_DNA"/>
</dbReference>
<evidence type="ECO:0000256" key="5">
    <source>
        <dbReference type="ARBA" id="ARBA00023242"/>
    </source>
</evidence>
<dbReference type="InterPro" id="IPR018464">
    <property type="entry name" value="CENP-O"/>
</dbReference>
<sequence>MISATAHDASSEQLDREISSLKAQIAALKAQRSTQTSNIISSRASLSILNRLRAPPPKSMSTVKSLDDSLRDDTPLHTALLLNATKQEARNLECLYRACAAVTTFKGHDPDPKAVDHGNFLGIRIEVGSTGKFIRPYYIMLNKPYPSNALLRIHRHTVPPCIALDTLAHRYLPEPKVSGSTILKEKKQDLPRFVRAVRKEVVAYHNRITSIKHLRKQFKLDENVSSKGKERERVIVDISAADAEALQLRMEWVDGRIGRCLVDGRGAVKKCAIVGDDGRDRETERRVVGGDKRMEAIGTRLMEGIY</sequence>
<evidence type="ECO:0000256" key="3">
    <source>
        <dbReference type="ARBA" id="ARBA00007321"/>
    </source>
</evidence>
<dbReference type="STRING" id="1849047.A0A3D8RT77"/>
<dbReference type="GO" id="GO:0031511">
    <property type="term" value="C:Mis6-Sim4 complex"/>
    <property type="evidence" value="ECO:0007669"/>
    <property type="project" value="TreeGrafter"/>
</dbReference>
<comment type="subcellular location">
    <subcellularLocation>
        <location evidence="2">Chromosome</location>
        <location evidence="2">Centromere</location>
    </subcellularLocation>
    <subcellularLocation>
        <location evidence="1">Nucleus</location>
    </subcellularLocation>
</comment>
<dbReference type="Proteomes" id="UP000256645">
    <property type="component" value="Unassembled WGS sequence"/>
</dbReference>
<evidence type="ECO:0000256" key="1">
    <source>
        <dbReference type="ARBA" id="ARBA00004123"/>
    </source>
</evidence>
<evidence type="ECO:0000256" key="4">
    <source>
        <dbReference type="ARBA" id="ARBA00022454"/>
    </source>
</evidence>
<dbReference type="Pfam" id="PF09496">
    <property type="entry name" value="CENP-O"/>
    <property type="match status" value="1"/>
</dbReference>
<accession>A0A3D8RT77</accession>
<comment type="similarity">
    <text evidence="3">Belongs to the CENP-O/MCM21 family.</text>
</comment>
<name>A0A3D8RT77_9HELO</name>
<evidence type="ECO:0000313" key="8">
    <source>
        <dbReference type="Proteomes" id="UP000256645"/>
    </source>
</evidence>
<protein>
    <submittedName>
        <fullName evidence="7">Putative cenp-o kinetochore centromere component protein</fullName>
    </submittedName>
</protein>
<keyword evidence="8" id="KW-1185">Reference proteome</keyword>
<gene>
    <name evidence="7" type="ORF">BP6252_05074</name>
</gene>
<evidence type="ECO:0000256" key="2">
    <source>
        <dbReference type="ARBA" id="ARBA00004584"/>
    </source>
</evidence>
<dbReference type="PANTHER" id="PTHR14582">
    <property type="entry name" value="INNER KINETOCHORE SUBUNIT MAL2"/>
    <property type="match status" value="1"/>
</dbReference>
<dbReference type="GO" id="GO:0005634">
    <property type="term" value="C:nucleus"/>
    <property type="evidence" value="ECO:0007669"/>
    <property type="project" value="UniProtKB-SubCell"/>
</dbReference>
<dbReference type="PANTHER" id="PTHR14582:SF1">
    <property type="entry name" value="CENTROMERE PROTEIN O"/>
    <property type="match status" value="1"/>
</dbReference>
<keyword evidence="4" id="KW-0158">Chromosome</keyword>
<organism evidence="7 8">
    <name type="scientific">Coleophoma cylindrospora</name>
    <dbReference type="NCBI Taxonomy" id="1849047"/>
    <lineage>
        <taxon>Eukaryota</taxon>
        <taxon>Fungi</taxon>
        <taxon>Dikarya</taxon>
        <taxon>Ascomycota</taxon>
        <taxon>Pezizomycotina</taxon>
        <taxon>Leotiomycetes</taxon>
        <taxon>Helotiales</taxon>
        <taxon>Dermateaceae</taxon>
        <taxon>Coleophoma</taxon>
    </lineage>
</organism>
<dbReference type="AlphaFoldDB" id="A0A3D8RT77"/>
<dbReference type="OrthoDB" id="10050372at2759"/>
<comment type="caution">
    <text evidence="7">The sequence shown here is derived from an EMBL/GenBank/DDBJ whole genome shotgun (WGS) entry which is preliminary data.</text>
</comment>
<keyword evidence="6" id="KW-0137">Centromere</keyword>
<reference evidence="7 8" key="1">
    <citation type="journal article" date="2018" name="IMA Fungus">
        <title>IMA Genome-F 9: Draft genome sequence of Annulohypoxylon stygium, Aspergillus mulundensis, Berkeleyomyces basicola (syn. Thielaviopsis basicola), Ceratocystis smalleyi, two Cercospora beticola strains, Coleophoma cylindrospora, Fusarium fracticaudum, Phialophora cf. hyalina, and Morchella septimelata.</title>
        <authorList>
            <person name="Wingfield B.D."/>
            <person name="Bills G.F."/>
            <person name="Dong Y."/>
            <person name="Huang W."/>
            <person name="Nel W.J."/>
            <person name="Swalarsk-Parry B.S."/>
            <person name="Vaghefi N."/>
            <person name="Wilken P.M."/>
            <person name="An Z."/>
            <person name="de Beer Z.W."/>
            <person name="De Vos L."/>
            <person name="Chen L."/>
            <person name="Duong T.A."/>
            <person name="Gao Y."/>
            <person name="Hammerbacher A."/>
            <person name="Kikkert J.R."/>
            <person name="Li Y."/>
            <person name="Li H."/>
            <person name="Li K."/>
            <person name="Li Q."/>
            <person name="Liu X."/>
            <person name="Ma X."/>
            <person name="Naidoo K."/>
            <person name="Pethybridge S.J."/>
            <person name="Sun J."/>
            <person name="Steenkamp E.T."/>
            <person name="van der Nest M.A."/>
            <person name="van Wyk S."/>
            <person name="Wingfield M.J."/>
            <person name="Xiong C."/>
            <person name="Yue Q."/>
            <person name="Zhang X."/>
        </authorList>
    </citation>
    <scope>NUCLEOTIDE SEQUENCE [LARGE SCALE GENOMIC DNA]</scope>
    <source>
        <strain evidence="7 8">BP6252</strain>
    </source>
</reference>